<keyword evidence="2" id="KW-1185">Reference proteome</keyword>
<name>A0AAJ0HBN9_9PEZI</name>
<comment type="caution">
    <text evidence="1">The sequence shown here is derived from an EMBL/GenBank/DDBJ whole genome shotgun (WGS) entry which is preliminary data.</text>
</comment>
<reference evidence="1" key="1">
    <citation type="journal article" date="2023" name="Mol. Phylogenet. Evol.">
        <title>Genome-scale phylogeny and comparative genomics of the fungal order Sordariales.</title>
        <authorList>
            <person name="Hensen N."/>
            <person name="Bonometti L."/>
            <person name="Westerberg I."/>
            <person name="Brannstrom I.O."/>
            <person name="Guillou S."/>
            <person name="Cros-Aarteil S."/>
            <person name="Calhoun S."/>
            <person name="Haridas S."/>
            <person name="Kuo A."/>
            <person name="Mondo S."/>
            <person name="Pangilinan J."/>
            <person name="Riley R."/>
            <person name="LaButti K."/>
            <person name="Andreopoulos B."/>
            <person name="Lipzen A."/>
            <person name="Chen C."/>
            <person name="Yan M."/>
            <person name="Daum C."/>
            <person name="Ng V."/>
            <person name="Clum A."/>
            <person name="Steindorff A."/>
            <person name="Ohm R.A."/>
            <person name="Martin F."/>
            <person name="Silar P."/>
            <person name="Natvig D.O."/>
            <person name="Lalanne C."/>
            <person name="Gautier V."/>
            <person name="Ament-Velasquez S.L."/>
            <person name="Kruys A."/>
            <person name="Hutchinson M.I."/>
            <person name="Powell A.J."/>
            <person name="Barry K."/>
            <person name="Miller A.N."/>
            <person name="Grigoriev I.V."/>
            <person name="Debuchy R."/>
            <person name="Gladieux P."/>
            <person name="Hiltunen Thoren M."/>
            <person name="Johannesson H."/>
        </authorList>
    </citation>
    <scope>NUCLEOTIDE SEQUENCE</scope>
    <source>
        <strain evidence="1">CBS 955.72</strain>
    </source>
</reference>
<gene>
    <name evidence="1" type="ORF">B0T25DRAFT_282832</name>
</gene>
<dbReference type="Proteomes" id="UP001275084">
    <property type="component" value="Unassembled WGS sequence"/>
</dbReference>
<reference evidence="1" key="2">
    <citation type="submission" date="2023-06" db="EMBL/GenBank/DDBJ databases">
        <authorList>
            <consortium name="Lawrence Berkeley National Laboratory"/>
            <person name="Haridas S."/>
            <person name="Hensen N."/>
            <person name="Bonometti L."/>
            <person name="Westerberg I."/>
            <person name="Brannstrom I.O."/>
            <person name="Guillou S."/>
            <person name="Cros-Aarteil S."/>
            <person name="Calhoun S."/>
            <person name="Kuo A."/>
            <person name="Mondo S."/>
            <person name="Pangilinan J."/>
            <person name="Riley R."/>
            <person name="Labutti K."/>
            <person name="Andreopoulos B."/>
            <person name="Lipzen A."/>
            <person name="Chen C."/>
            <person name="Yanf M."/>
            <person name="Daum C."/>
            <person name="Ng V."/>
            <person name="Clum A."/>
            <person name="Steindorff A."/>
            <person name="Ohm R."/>
            <person name="Martin F."/>
            <person name="Silar P."/>
            <person name="Natvig D."/>
            <person name="Lalanne C."/>
            <person name="Gautier V."/>
            <person name="Ament-Velasquez S.L."/>
            <person name="Kruys A."/>
            <person name="Hutchinson M.I."/>
            <person name="Powell A.J."/>
            <person name="Barry K."/>
            <person name="Miller A.N."/>
            <person name="Grigoriev I.V."/>
            <person name="Debuchy R."/>
            <person name="Gladieux P."/>
            <person name="Thoren M.H."/>
            <person name="Johannesson H."/>
        </authorList>
    </citation>
    <scope>NUCLEOTIDE SEQUENCE</scope>
    <source>
        <strain evidence="1">CBS 955.72</strain>
    </source>
</reference>
<evidence type="ECO:0000313" key="1">
    <source>
        <dbReference type="EMBL" id="KAK3346642.1"/>
    </source>
</evidence>
<proteinExistence type="predicted"/>
<evidence type="ECO:0000313" key="2">
    <source>
        <dbReference type="Proteomes" id="UP001275084"/>
    </source>
</evidence>
<sequence>MREALSNLLPELVRWHDRGFLNCQATICRHSSRSLAPRHQAAKPLHLPIKGSWHSTVFASSSPGVGCLSIAMSSVVRRPSWLRKERGAVDRPVPGRRLGRATWQAAAVWHRQEEHPPNLLRHVTHGPRGTGVLLRSDSTGAVHGYAVPVAAHVFTQKIRRLLAVLAFAIGPAALQIPGTGWTTKKVLVEPWLGTLCHLGDDAG</sequence>
<organism evidence="1 2">
    <name type="scientific">Lasiosphaeria hispida</name>
    <dbReference type="NCBI Taxonomy" id="260671"/>
    <lineage>
        <taxon>Eukaryota</taxon>
        <taxon>Fungi</taxon>
        <taxon>Dikarya</taxon>
        <taxon>Ascomycota</taxon>
        <taxon>Pezizomycotina</taxon>
        <taxon>Sordariomycetes</taxon>
        <taxon>Sordariomycetidae</taxon>
        <taxon>Sordariales</taxon>
        <taxon>Lasiosphaeriaceae</taxon>
        <taxon>Lasiosphaeria</taxon>
    </lineage>
</organism>
<dbReference type="AlphaFoldDB" id="A0AAJ0HBN9"/>
<accession>A0AAJ0HBN9</accession>
<dbReference type="EMBL" id="JAUIQD010000006">
    <property type="protein sequence ID" value="KAK3346642.1"/>
    <property type="molecule type" value="Genomic_DNA"/>
</dbReference>
<protein>
    <submittedName>
        <fullName evidence="1">Uncharacterized protein</fullName>
    </submittedName>
</protein>